<dbReference type="AlphaFoldDB" id="A0A0V1AWQ3"/>
<proteinExistence type="predicted"/>
<dbReference type="EMBL" id="JYDH01000178">
    <property type="protein sequence ID" value="KRY29204.1"/>
    <property type="molecule type" value="Genomic_DNA"/>
</dbReference>
<reference evidence="1 2" key="1">
    <citation type="submission" date="2015-01" db="EMBL/GenBank/DDBJ databases">
        <title>Evolution of Trichinella species and genotypes.</title>
        <authorList>
            <person name="Korhonen P.K."/>
            <person name="Edoardo P."/>
            <person name="Giuseppe L.R."/>
            <person name="Gasser R.B."/>
        </authorList>
    </citation>
    <scope>NUCLEOTIDE SEQUENCE [LARGE SCALE GENOMIC DNA]</scope>
    <source>
        <strain evidence="1">ISS3</strain>
    </source>
</reference>
<evidence type="ECO:0008006" key="3">
    <source>
        <dbReference type="Google" id="ProtNLM"/>
    </source>
</evidence>
<dbReference type="PANTHER" id="PTHR47331">
    <property type="entry name" value="PHD-TYPE DOMAIN-CONTAINING PROTEIN"/>
    <property type="match status" value="1"/>
</dbReference>
<name>A0A0V1AWQ3_TRISP</name>
<dbReference type="OrthoDB" id="5866796at2759"/>
<dbReference type="PANTHER" id="PTHR47331:SF1">
    <property type="entry name" value="GAG-LIKE PROTEIN"/>
    <property type="match status" value="1"/>
</dbReference>
<feature type="non-terminal residue" evidence="1">
    <location>
        <position position="1"/>
    </location>
</feature>
<dbReference type="InParanoid" id="A0A0V1AWQ3"/>
<accession>A0A0V1AWQ3</accession>
<dbReference type="SUPFAM" id="SSF56672">
    <property type="entry name" value="DNA/RNA polymerases"/>
    <property type="match status" value="1"/>
</dbReference>
<sequence length="732" mass="83598">FDFGRTYFSGSEDQNVSDKAVVASNLSHAQSILKVRMEEMERLWKENASHSELRLHLQETLTLYGQLDALQLEFEEELEAQVESSMSVKQPTDSVGYENRKVSLPHLNLPKFDGDVTRFREFLDQFEVSVYQQVDLSNATKLVYFRGCLITIEYGVALDALRGLSTANQGYELAVQRLKERFDRPLVAVRGHIFRFFHNLNRSSDLSAIYPIFDDSSDEVQVVIGIDYYYRFLGNAIRRGRPSDPVAVETVLEWIICGLVNPRPVPKTEIEGMKVSSKSESDALDPEKRFREELLYDGNRYSTLERRMAREPSRWSVHSSILQSYFENGWAEEVTSEGPKGRTWYLPHHVVSQEGPEAMKHRIVVDGSVKFEGTSLNEQLDPGPKLQADLLGILLRFRRYRVVLQSDIVKMFLQVDLREEDRDVCGFFGGRMNRQVFLRLVNHHLSEKRDCFRTVVDEIKAGIYVDDLVVSCHTIAEAKDFVPRSSELLGSGGFHLAKWASNAPEALWAVPSSHAAILQIAIMLCKPSCLDELYWERLVQSVKTALKATLGQCLASPDELCVVEARMNDRPLTFVGSDVQMSREMYRSAFPDRSDSASRGALSSSLRHLLRRWSYQRKLVDAFWKRWSNLESVTWYWLLTTTLHDAIGPLARSWSCLLAVMGCHIKSDSTDLSCFVSRSETNVARIAVRMLCRLVHSNFRKFSNVSVSVKEKPSFIQVEDDSWRHSLSGLVD</sequence>
<dbReference type="Proteomes" id="UP000054776">
    <property type="component" value="Unassembled WGS sequence"/>
</dbReference>
<keyword evidence="2" id="KW-1185">Reference proteome</keyword>
<dbReference type="InterPro" id="IPR005312">
    <property type="entry name" value="DUF1759"/>
</dbReference>
<protein>
    <recommendedName>
        <fullName evidence="3">Reverse transcriptase domain-containing protein</fullName>
    </recommendedName>
</protein>
<dbReference type="InterPro" id="IPR043502">
    <property type="entry name" value="DNA/RNA_pol_sf"/>
</dbReference>
<comment type="caution">
    <text evidence="1">The sequence shown here is derived from an EMBL/GenBank/DDBJ whole genome shotgun (WGS) entry which is preliminary data.</text>
</comment>
<dbReference type="Pfam" id="PF03564">
    <property type="entry name" value="DUF1759"/>
    <property type="match status" value="1"/>
</dbReference>
<evidence type="ECO:0000313" key="2">
    <source>
        <dbReference type="Proteomes" id="UP000054776"/>
    </source>
</evidence>
<evidence type="ECO:0000313" key="1">
    <source>
        <dbReference type="EMBL" id="KRY29204.1"/>
    </source>
</evidence>
<feature type="non-terminal residue" evidence="1">
    <location>
        <position position="732"/>
    </location>
</feature>
<gene>
    <name evidence="1" type="ORF">T01_7469</name>
</gene>
<organism evidence="1 2">
    <name type="scientific">Trichinella spiralis</name>
    <name type="common">Trichina worm</name>
    <dbReference type="NCBI Taxonomy" id="6334"/>
    <lineage>
        <taxon>Eukaryota</taxon>
        <taxon>Metazoa</taxon>
        <taxon>Ecdysozoa</taxon>
        <taxon>Nematoda</taxon>
        <taxon>Enoplea</taxon>
        <taxon>Dorylaimia</taxon>
        <taxon>Trichinellida</taxon>
        <taxon>Trichinellidae</taxon>
        <taxon>Trichinella</taxon>
    </lineage>
</organism>